<keyword evidence="4" id="KW-0547">Nucleotide-binding</keyword>
<evidence type="ECO:0000256" key="2">
    <source>
        <dbReference type="ARBA" id="ARBA00012816"/>
    </source>
</evidence>
<dbReference type="InterPro" id="IPR006195">
    <property type="entry name" value="aa-tRNA-synth_II"/>
</dbReference>
<evidence type="ECO:0000256" key="3">
    <source>
        <dbReference type="ARBA" id="ARBA00022598"/>
    </source>
</evidence>
<evidence type="ECO:0000256" key="5">
    <source>
        <dbReference type="ARBA" id="ARBA00022840"/>
    </source>
</evidence>
<dbReference type="PROSITE" id="PS50862">
    <property type="entry name" value="AA_TRNA_LIGASE_II"/>
    <property type="match status" value="1"/>
</dbReference>
<dbReference type="GO" id="GO:0004816">
    <property type="term" value="F:asparagine-tRNA ligase activity"/>
    <property type="evidence" value="ECO:0007669"/>
    <property type="project" value="UniProtKB-EC"/>
</dbReference>
<dbReference type="STRING" id="597456.A0A0L7R8D8"/>
<accession>A0A0L7R8D8</accession>
<keyword evidence="6" id="KW-0648">Protein biosynthesis</keyword>
<protein>
    <recommendedName>
        <fullName evidence="2">asparagine--tRNA ligase</fullName>
        <ecNumber evidence="2">6.1.1.22</ecNumber>
    </recommendedName>
</protein>
<name>A0A0L7R8D8_9HYME</name>
<dbReference type="Pfam" id="PF00152">
    <property type="entry name" value="tRNA-synt_2"/>
    <property type="match status" value="1"/>
</dbReference>
<dbReference type="PRINTS" id="PR01042">
    <property type="entry name" value="TRNASYNTHASP"/>
</dbReference>
<dbReference type="OrthoDB" id="360585at2759"/>
<dbReference type="NCBIfam" id="NF003037">
    <property type="entry name" value="PRK03932.1"/>
    <property type="match status" value="1"/>
</dbReference>
<evidence type="ECO:0000259" key="8">
    <source>
        <dbReference type="PROSITE" id="PS50862"/>
    </source>
</evidence>
<comment type="similarity">
    <text evidence="1">Belongs to the class-II aminoacyl-tRNA synthetase family.</text>
</comment>
<dbReference type="InterPro" id="IPR002312">
    <property type="entry name" value="Asp/Asn-tRNA-synth_IIb"/>
</dbReference>
<dbReference type="GO" id="GO:0006421">
    <property type="term" value="P:asparaginyl-tRNA aminoacylation"/>
    <property type="evidence" value="ECO:0007669"/>
    <property type="project" value="InterPro"/>
</dbReference>
<evidence type="ECO:0000256" key="4">
    <source>
        <dbReference type="ARBA" id="ARBA00022741"/>
    </source>
</evidence>
<evidence type="ECO:0000256" key="7">
    <source>
        <dbReference type="ARBA" id="ARBA00023146"/>
    </source>
</evidence>
<keyword evidence="3 9" id="KW-0436">Ligase</keyword>
<evidence type="ECO:0000313" key="9">
    <source>
        <dbReference type="EMBL" id="KOC67026.1"/>
    </source>
</evidence>
<dbReference type="InterPro" id="IPR004364">
    <property type="entry name" value="Aa-tRNA-synt_II"/>
</dbReference>
<dbReference type="Gene3D" id="3.30.930.10">
    <property type="entry name" value="Bira Bifunctional Protein, Domain 2"/>
    <property type="match status" value="1"/>
</dbReference>
<keyword evidence="10" id="KW-1185">Reference proteome</keyword>
<keyword evidence="5" id="KW-0067">ATP-binding</keyword>
<dbReference type="Pfam" id="PF01336">
    <property type="entry name" value="tRNA_anti-codon"/>
    <property type="match status" value="1"/>
</dbReference>
<dbReference type="GO" id="GO:0005524">
    <property type="term" value="F:ATP binding"/>
    <property type="evidence" value="ECO:0007669"/>
    <property type="project" value="UniProtKB-KW"/>
</dbReference>
<dbReference type="AlphaFoldDB" id="A0A0L7R8D8"/>
<dbReference type="PANTHER" id="PTHR22594:SF34">
    <property type="entry name" value="ASPARAGINE--TRNA LIGASE, MITOCHONDRIAL-RELATED"/>
    <property type="match status" value="1"/>
</dbReference>
<feature type="domain" description="Aminoacyl-transfer RNA synthetases class-II family profile" evidence="8">
    <location>
        <begin position="156"/>
        <end position="465"/>
    </location>
</feature>
<gene>
    <name evidence="9" type="ORF">WH47_00848</name>
</gene>
<dbReference type="GO" id="GO:0003676">
    <property type="term" value="F:nucleic acid binding"/>
    <property type="evidence" value="ECO:0007669"/>
    <property type="project" value="InterPro"/>
</dbReference>
<dbReference type="InterPro" id="IPR012340">
    <property type="entry name" value="NA-bd_OB-fold"/>
</dbReference>
<dbReference type="CDD" id="cd04318">
    <property type="entry name" value="EcAsnRS_like_N"/>
    <property type="match status" value="1"/>
</dbReference>
<dbReference type="EC" id="6.1.1.22" evidence="2"/>
<proteinExistence type="inferred from homology"/>
<dbReference type="Gene3D" id="2.40.50.140">
    <property type="entry name" value="Nucleic acid-binding proteins"/>
    <property type="match status" value="1"/>
</dbReference>
<dbReference type="PANTHER" id="PTHR22594">
    <property type="entry name" value="ASPARTYL/LYSYL-TRNA SYNTHETASE"/>
    <property type="match status" value="1"/>
</dbReference>
<organism evidence="9 10">
    <name type="scientific">Habropoda laboriosa</name>
    <dbReference type="NCBI Taxonomy" id="597456"/>
    <lineage>
        <taxon>Eukaryota</taxon>
        <taxon>Metazoa</taxon>
        <taxon>Ecdysozoa</taxon>
        <taxon>Arthropoda</taxon>
        <taxon>Hexapoda</taxon>
        <taxon>Insecta</taxon>
        <taxon>Pterygota</taxon>
        <taxon>Neoptera</taxon>
        <taxon>Endopterygota</taxon>
        <taxon>Hymenoptera</taxon>
        <taxon>Apocrita</taxon>
        <taxon>Aculeata</taxon>
        <taxon>Apoidea</taxon>
        <taxon>Anthophila</taxon>
        <taxon>Apidae</taxon>
        <taxon>Habropoda</taxon>
    </lineage>
</organism>
<evidence type="ECO:0000256" key="1">
    <source>
        <dbReference type="ARBA" id="ARBA00008226"/>
    </source>
</evidence>
<evidence type="ECO:0000256" key="6">
    <source>
        <dbReference type="ARBA" id="ARBA00022917"/>
    </source>
</evidence>
<keyword evidence="7" id="KW-0030">Aminoacyl-tRNA synthetase</keyword>
<dbReference type="InterPro" id="IPR004365">
    <property type="entry name" value="NA-bd_OB_tRNA"/>
</dbReference>
<reference evidence="9 10" key="1">
    <citation type="submission" date="2015-07" db="EMBL/GenBank/DDBJ databases">
        <title>The genome of Habropoda laboriosa.</title>
        <authorList>
            <person name="Pan H."/>
            <person name="Kapheim K."/>
        </authorList>
    </citation>
    <scope>NUCLEOTIDE SEQUENCE [LARGE SCALE GENOMIC DNA]</scope>
    <source>
        <strain evidence="9">0110345459</strain>
    </source>
</reference>
<dbReference type="SUPFAM" id="SSF55681">
    <property type="entry name" value="Class II aaRS and biotin synthetases"/>
    <property type="match status" value="1"/>
</dbReference>
<dbReference type="GO" id="GO:0005739">
    <property type="term" value="C:mitochondrion"/>
    <property type="evidence" value="ECO:0007669"/>
    <property type="project" value="TreeGrafter"/>
</dbReference>
<sequence>MLFRTYLKFNRSLLFANFSFPKCYAHTRLNQICNDNDKAEVGTHVKVQGWVHGLRKLKQNVFVDIMDGSTPKVLQIVVPRSLKPDKLSFGSSIVVEGKLGAASGNQVELLASNITIIGSCDVLDGYPFAPRKHYSEEYTRQYLHLRPRTRKFGCLLRLRDRASAAIENYLRSRDFINVHTPILTSNDCEGAGELFLVKPQSESMMKEMKRTDVSEEEAYFNTKTFLTVSGQLHLETIARALTRVYTFGPIFRAENCKSRLHLSEFHMLEAELAFVDNIDVLMDEVELMIKNVINDMIEKATSDVDALGGLQVQWVDEKFARITYDEAFNILQNNANNLKKPVPNFGSNLAKEHELFLVEHNNNIPVFIINWPKESKPFYMKECKDDASKVAAMDLLVPTVGELVGGGIREDDYEQLKLKLPSTSDLSWYLELRKYGNVPTGGFGMGFERFLQCLFDIPNIKDTLPFPRWPHNCSL</sequence>
<evidence type="ECO:0000313" key="10">
    <source>
        <dbReference type="Proteomes" id="UP000053825"/>
    </source>
</evidence>
<dbReference type="Proteomes" id="UP000053825">
    <property type="component" value="Unassembled WGS sequence"/>
</dbReference>
<dbReference type="InterPro" id="IPR045864">
    <property type="entry name" value="aa-tRNA-synth_II/BPL/LPL"/>
</dbReference>
<dbReference type="EMBL" id="KQ414636">
    <property type="protein sequence ID" value="KOC67026.1"/>
    <property type="molecule type" value="Genomic_DNA"/>
</dbReference>
<dbReference type="SUPFAM" id="SSF50249">
    <property type="entry name" value="Nucleic acid-binding proteins"/>
    <property type="match status" value="1"/>
</dbReference>
<dbReference type="NCBIfam" id="TIGR00457">
    <property type="entry name" value="asnS"/>
    <property type="match status" value="1"/>
</dbReference>
<dbReference type="InterPro" id="IPR004522">
    <property type="entry name" value="Asn-tRNA-ligase"/>
</dbReference>